<dbReference type="PANTHER" id="PTHR38657">
    <property type="entry name" value="SLR1343 PROTEIN"/>
    <property type="match status" value="1"/>
</dbReference>
<evidence type="ECO:0000313" key="1">
    <source>
        <dbReference type="EMBL" id="PWW10619.1"/>
    </source>
</evidence>
<dbReference type="Gene3D" id="3.40.50.620">
    <property type="entry name" value="HUPs"/>
    <property type="match status" value="1"/>
</dbReference>
<dbReference type="Pfam" id="PF04244">
    <property type="entry name" value="DPRP"/>
    <property type="match status" value="1"/>
</dbReference>
<dbReference type="Gene3D" id="1.25.40.80">
    <property type="match status" value="1"/>
</dbReference>
<dbReference type="Gene3D" id="1.10.579.10">
    <property type="entry name" value="DNA Cyclobutane Dipyrimidine Photolyase, subunit A, domain 3"/>
    <property type="match status" value="1"/>
</dbReference>
<dbReference type="InterPro" id="IPR007357">
    <property type="entry name" value="PhrB-like"/>
</dbReference>
<name>A0A317Q3N3_9GAMM</name>
<accession>A0A317Q3N3</accession>
<organism evidence="1 2">
    <name type="scientific">Pseudidiomarina maritima</name>
    <dbReference type="NCBI Taxonomy" id="519453"/>
    <lineage>
        <taxon>Bacteria</taxon>
        <taxon>Pseudomonadati</taxon>
        <taxon>Pseudomonadota</taxon>
        <taxon>Gammaproteobacteria</taxon>
        <taxon>Alteromonadales</taxon>
        <taxon>Idiomarinaceae</taxon>
        <taxon>Pseudidiomarina</taxon>
    </lineage>
</organism>
<gene>
    <name evidence="1" type="ORF">DET45_11351</name>
</gene>
<dbReference type="InterPro" id="IPR014729">
    <property type="entry name" value="Rossmann-like_a/b/a_fold"/>
</dbReference>
<dbReference type="GO" id="GO:0016829">
    <property type="term" value="F:lyase activity"/>
    <property type="evidence" value="ECO:0007669"/>
    <property type="project" value="UniProtKB-KW"/>
</dbReference>
<reference evidence="1 2" key="1">
    <citation type="submission" date="2018-05" db="EMBL/GenBank/DDBJ databases">
        <title>Freshwater and sediment microbial communities from various areas in North America, analyzing microbe dynamics in response to fracking.</title>
        <authorList>
            <person name="Lamendella R."/>
        </authorList>
    </citation>
    <scope>NUCLEOTIDE SEQUENCE [LARGE SCALE GENOMIC DNA]</scope>
    <source>
        <strain evidence="1 2">125B1</strain>
    </source>
</reference>
<comment type="caution">
    <text evidence="1">The sequence shown here is derived from an EMBL/GenBank/DDBJ whole genome shotgun (WGS) entry which is preliminary data.</text>
</comment>
<keyword evidence="1" id="KW-0456">Lyase</keyword>
<dbReference type="InterPro" id="IPR036134">
    <property type="entry name" value="Crypto/Photolyase_FAD-like_sf"/>
</dbReference>
<keyword evidence="2" id="KW-1185">Reference proteome</keyword>
<sequence>MIANLTYVLPMSTSNFNLPPQLTNWHPYKNSQITDLCLILGDQLNAKHSWFQQVQSQRLFVFMELAQEANYVTHHQQKILAFFAAMRSFAMALHQAGHQVLYLSLDAAVNSGNLTANLDQLITQLGITTVHLQQPDEYRLDQQLQQWATVQPSVSVTWCDTEHFICARDVLQQWFGDKPSYLMEAFYRRLRKQTGYLVDEHQQPFGGQWNYDKSNRNKLPAKHKIPAPLLFANDTSELADMLQRMGIKTMGSAQTDKLLWPVNRQQSLQLLDYVLEYLLPNFGLYQDAMTESSWAVYHARLSFSLNTKMLSPKLVIERAIDYWQQHQERISLAQIEGFVRQILGWREFVRAIYWQFMPNYKALNYFKHQRPLPDYFWTGDTKMRCLQHSLSQSLDYAYAHHIQRLMVIGNFSLLTELDPDAVDQWYLGVYIDAIEWVELPNTRGMSQFADGGIVASKPYVASGNYVNKMSSYCSNCHYQVKLKSGENSCPLNSLYWHFIEQKQELFANNPRMSLVIKQWQQRSPSERNDILATAQRYLEQLNSL</sequence>
<dbReference type="Proteomes" id="UP000246964">
    <property type="component" value="Unassembled WGS sequence"/>
</dbReference>
<dbReference type="SUPFAM" id="SSF48173">
    <property type="entry name" value="Cryptochrome/photolyase FAD-binding domain"/>
    <property type="match status" value="1"/>
</dbReference>
<dbReference type="AlphaFoldDB" id="A0A317Q3N3"/>
<dbReference type="PANTHER" id="PTHR38657:SF1">
    <property type="entry name" value="SLR1343 PROTEIN"/>
    <property type="match status" value="1"/>
</dbReference>
<protein>
    <submittedName>
        <fullName evidence="1">Deoxyribodipyrimidine photolyase-related protein</fullName>
    </submittedName>
</protein>
<dbReference type="EMBL" id="QGTT01000013">
    <property type="protein sequence ID" value="PWW10619.1"/>
    <property type="molecule type" value="Genomic_DNA"/>
</dbReference>
<dbReference type="InterPro" id="IPR052551">
    <property type="entry name" value="UV-DNA_repair_photolyase"/>
</dbReference>
<proteinExistence type="predicted"/>
<dbReference type="Gene3D" id="1.10.10.1710">
    <property type="entry name" value="Deoxyribodipyrimidine photolyase-related"/>
    <property type="match status" value="1"/>
</dbReference>
<evidence type="ECO:0000313" key="2">
    <source>
        <dbReference type="Proteomes" id="UP000246964"/>
    </source>
</evidence>